<dbReference type="Gene3D" id="3.40.50.800">
    <property type="entry name" value="Anticodon-binding domain"/>
    <property type="match status" value="1"/>
</dbReference>
<evidence type="ECO:0000313" key="14">
    <source>
        <dbReference type="EMBL" id="GGW86454.1"/>
    </source>
</evidence>
<evidence type="ECO:0000256" key="8">
    <source>
        <dbReference type="ARBA" id="ARBA00022917"/>
    </source>
</evidence>
<accession>A0A918JKR2</accession>
<dbReference type="HAMAP" id="MF_00127">
    <property type="entry name" value="His_tRNA_synth"/>
    <property type="match status" value="1"/>
</dbReference>
<dbReference type="InterPro" id="IPR004154">
    <property type="entry name" value="Anticodon-bd"/>
</dbReference>
<dbReference type="CDD" id="cd00773">
    <property type="entry name" value="HisRS-like_core"/>
    <property type="match status" value="1"/>
</dbReference>
<protein>
    <recommendedName>
        <fullName evidence="11">Histidine--tRNA ligase</fullName>
        <ecNumber evidence="11">6.1.1.21</ecNumber>
    </recommendedName>
    <alternativeName>
        <fullName evidence="11">Histidyl-tRNA synthetase</fullName>
        <shortName evidence="11">HisRS</shortName>
    </alternativeName>
</protein>
<feature type="binding site" evidence="12">
    <location>
        <begin position="263"/>
        <end position="264"/>
    </location>
    <ligand>
        <name>L-histidine</name>
        <dbReference type="ChEBI" id="CHEBI:57595"/>
    </ligand>
</feature>
<dbReference type="Proteomes" id="UP000631300">
    <property type="component" value="Unassembled WGS sequence"/>
</dbReference>
<keyword evidence="15" id="KW-1185">Reference proteome</keyword>
<proteinExistence type="inferred from homology"/>
<dbReference type="SUPFAM" id="SSF55681">
    <property type="entry name" value="Class II aaRS and biotin synthetases"/>
    <property type="match status" value="1"/>
</dbReference>
<gene>
    <name evidence="11 14" type="primary">hisS</name>
    <name evidence="14" type="ORF">GCM10007391_20170</name>
</gene>
<reference evidence="14" key="2">
    <citation type="submission" date="2020-09" db="EMBL/GenBank/DDBJ databases">
        <authorList>
            <person name="Sun Q."/>
            <person name="Kim S."/>
        </authorList>
    </citation>
    <scope>NUCLEOTIDE SEQUENCE</scope>
    <source>
        <strain evidence="14">KCTC 22164</strain>
    </source>
</reference>
<dbReference type="Gene3D" id="3.30.930.10">
    <property type="entry name" value="Bira Bifunctional Protein, Domain 2"/>
    <property type="match status" value="1"/>
</dbReference>
<organism evidence="14 15">
    <name type="scientific">Alteromonas halophila</name>
    <dbReference type="NCBI Taxonomy" id="516698"/>
    <lineage>
        <taxon>Bacteria</taxon>
        <taxon>Pseudomonadati</taxon>
        <taxon>Pseudomonadota</taxon>
        <taxon>Gammaproteobacteria</taxon>
        <taxon>Alteromonadales</taxon>
        <taxon>Alteromonadaceae</taxon>
        <taxon>Alteromonas/Salinimonas group</taxon>
        <taxon>Alteromonas</taxon>
    </lineage>
</organism>
<dbReference type="GO" id="GO:0006427">
    <property type="term" value="P:histidyl-tRNA aminoacylation"/>
    <property type="evidence" value="ECO:0007669"/>
    <property type="project" value="UniProtKB-UniRule"/>
</dbReference>
<evidence type="ECO:0000256" key="3">
    <source>
        <dbReference type="ARBA" id="ARBA00011738"/>
    </source>
</evidence>
<keyword evidence="7 11" id="KW-0067">ATP-binding</keyword>
<dbReference type="EMBL" id="BMXP01000004">
    <property type="protein sequence ID" value="GGW86454.1"/>
    <property type="molecule type" value="Genomic_DNA"/>
</dbReference>
<evidence type="ECO:0000256" key="5">
    <source>
        <dbReference type="ARBA" id="ARBA00022598"/>
    </source>
</evidence>
<feature type="binding site" evidence="12">
    <location>
        <position position="127"/>
    </location>
    <ligand>
        <name>L-histidine</name>
        <dbReference type="ChEBI" id="CHEBI:57595"/>
    </ligand>
</feature>
<feature type="binding site" evidence="12">
    <location>
        <position position="113"/>
    </location>
    <ligand>
        <name>L-histidine</name>
        <dbReference type="ChEBI" id="CHEBI:57595"/>
    </ligand>
</feature>
<comment type="caution">
    <text evidence="14">The sequence shown here is derived from an EMBL/GenBank/DDBJ whole genome shotgun (WGS) entry which is preliminary data.</text>
</comment>
<name>A0A918JKR2_9ALTE</name>
<dbReference type="PROSITE" id="PS50862">
    <property type="entry name" value="AA_TRNA_LIGASE_II"/>
    <property type="match status" value="1"/>
</dbReference>
<evidence type="ECO:0000256" key="12">
    <source>
        <dbReference type="PIRSR" id="PIRSR001549-1"/>
    </source>
</evidence>
<keyword evidence="8 11" id="KW-0648">Protein biosynthesis</keyword>
<dbReference type="SUPFAM" id="SSF52954">
    <property type="entry name" value="Class II aaRS ABD-related"/>
    <property type="match status" value="1"/>
</dbReference>
<comment type="catalytic activity">
    <reaction evidence="10 11">
        <text>tRNA(His) + L-histidine + ATP = L-histidyl-tRNA(His) + AMP + diphosphate + H(+)</text>
        <dbReference type="Rhea" id="RHEA:17313"/>
        <dbReference type="Rhea" id="RHEA-COMP:9665"/>
        <dbReference type="Rhea" id="RHEA-COMP:9689"/>
        <dbReference type="ChEBI" id="CHEBI:15378"/>
        <dbReference type="ChEBI" id="CHEBI:30616"/>
        <dbReference type="ChEBI" id="CHEBI:33019"/>
        <dbReference type="ChEBI" id="CHEBI:57595"/>
        <dbReference type="ChEBI" id="CHEBI:78442"/>
        <dbReference type="ChEBI" id="CHEBI:78527"/>
        <dbReference type="ChEBI" id="CHEBI:456215"/>
        <dbReference type="EC" id="6.1.1.21"/>
    </reaction>
</comment>
<dbReference type="EC" id="6.1.1.21" evidence="11"/>
<dbReference type="InterPro" id="IPR004516">
    <property type="entry name" value="HisRS/HisZ"/>
</dbReference>
<dbReference type="InterPro" id="IPR033656">
    <property type="entry name" value="HisRS_anticodon"/>
</dbReference>
<keyword evidence="4 11" id="KW-0963">Cytoplasm</keyword>
<dbReference type="Pfam" id="PF03129">
    <property type="entry name" value="HGTP_anticodon"/>
    <property type="match status" value="1"/>
</dbReference>
<sequence length="427" mass="47838">MAKTIQAIRGMNDCLPDVSREWQQVESVIRQVVANYGYQEIRTPIVESTDLFKRSIGEVTDIVEKEMYTFEDRNGDSLTLRPEGTASCVRAGNEHGLLYNQQQRLWYMGPMFRHERPQKGRYRQFHQFGVEAFGLAGPDIDVEVILLSARLWKAFGIDKHVTLQINSLGSNEARQQYRQTLTEFLRARADQLDEDSLRRLETNPLRVLDSKNPDVQAAIKDAPLLVDHLDEESKLHFDALCQRLTQAGIAYEINPRLVRGLDYYNRTVFEWVTESLGAQGTVCAGGRYDGLVEQLGGKPSPAVGFAMGLERLVLMLGTLNAQTDTSTADIYVTALGEEVVGYAAEVAECLRDRLPERRILMHCGGGNLKKQLKRADKSGARAALLLGSDEMHQRTVTIKPLQGDEQQTVALDAIDTTLRALLTATDK</sequence>
<dbReference type="InterPro" id="IPR015807">
    <property type="entry name" value="His-tRNA-ligase"/>
</dbReference>
<feature type="domain" description="Aminoacyl-transfer RNA synthetases class-II family profile" evidence="13">
    <location>
        <begin position="1"/>
        <end position="316"/>
    </location>
</feature>
<dbReference type="GO" id="GO:0004821">
    <property type="term" value="F:histidine-tRNA ligase activity"/>
    <property type="evidence" value="ECO:0007669"/>
    <property type="project" value="UniProtKB-UniRule"/>
</dbReference>
<evidence type="ECO:0000256" key="10">
    <source>
        <dbReference type="ARBA" id="ARBA00047639"/>
    </source>
</evidence>
<comment type="similarity">
    <text evidence="2 11">Belongs to the class-II aminoacyl-tRNA synthetase family.</text>
</comment>
<feature type="binding site" evidence="12">
    <location>
        <position position="131"/>
    </location>
    <ligand>
        <name>L-histidine</name>
        <dbReference type="ChEBI" id="CHEBI:57595"/>
    </ligand>
</feature>
<comment type="subcellular location">
    <subcellularLocation>
        <location evidence="1 11">Cytoplasm</location>
    </subcellularLocation>
</comment>
<dbReference type="RefSeq" id="WP_189406077.1">
    <property type="nucleotide sequence ID" value="NZ_BMXP01000004.1"/>
</dbReference>
<dbReference type="CDD" id="cd00859">
    <property type="entry name" value="HisRS_anticodon"/>
    <property type="match status" value="1"/>
</dbReference>
<dbReference type="PANTHER" id="PTHR43707">
    <property type="entry name" value="HISTIDYL-TRNA SYNTHETASE"/>
    <property type="match status" value="1"/>
</dbReference>
<keyword evidence="9 11" id="KW-0030">Aminoacyl-tRNA synthetase</keyword>
<evidence type="ECO:0000256" key="7">
    <source>
        <dbReference type="ARBA" id="ARBA00022840"/>
    </source>
</evidence>
<dbReference type="PANTHER" id="PTHR43707:SF1">
    <property type="entry name" value="HISTIDINE--TRNA LIGASE, MITOCHONDRIAL-RELATED"/>
    <property type="match status" value="1"/>
</dbReference>
<evidence type="ECO:0000256" key="6">
    <source>
        <dbReference type="ARBA" id="ARBA00022741"/>
    </source>
</evidence>
<evidence type="ECO:0000256" key="11">
    <source>
        <dbReference type="HAMAP-Rule" id="MF_00127"/>
    </source>
</evidence>
<dbReference type="NCBIfam" id="TIGR00442">
    <property type="entry name" value="hisS"/>
    <property type="match status" value="1"/>
</dbReference>
<dbReference type="AlphaFoldDB" id="A0A918JKR2"/>
<keyword evidence="5 11" id="KW-0436">Ligase</keyword>
<dbReference type="InterPro" id="IPR006195">
    <property type="entry name" value="aa-tRNA-synth_II"/>
</dbReference>
<dbReference type="Pfam" id="PF13393">
    <property type="entry name" value="tRNA-synt_His"/>
    <property type="match status" value="1"/>
</dbReference>
<comment type="subunit">
    <text evidence="3 11">Homodimer.</text>
</comment>
<evidence type="ECO:0000256" key="9">
    <source>
        <dbReference type="ARBA" id="ARBA00023146"/>
    </source>
</evidence>
<dbReference type="InterPro" id="IPR036621">
    <property type="entry name" value="Anticodon-bd_dom_sf"/>
</dbReference>
<dbReference type="InterPro" id="IPR045864">
    <property type="entry name" value="aa-tRNA-synth_II/BPL/LPL"/>
</dbReference>
<evidence type="ECO:0000256" key="4">
    <source>
        <dbReference type="ARBA" id="ARBA00022490"/>
    </source>
</evidence>
<dbReference type="InterPro" id="IPR041715">
    <property type="entry name" value="HisRS-like_core"/>
</dbReference>
<dbReference type="FunFam" id="3.30.930.10:FF:000005">
    <property type="entry name" value="Histidine--tRNA ligase"/>
    <property type="match status" value="1"/>
</dbReference>
<keyword evidence="6 11" id="KW-0547">Nucleotide-binding</keyword>
<evidence type="ECO:0000256" key="2">
    <source>
        <dbReference type="ARBA" id="ARBA00008226"/>
    </source>
</evidence>
<reference evidence="14" key="1">
    <citation type="journal article" date="2014" name="Int. J. Syst. Evol. Microbiol.">
        <title>Complete genome sequence of Corynebacterium casei LMG S-19264T (=DSM 44701T), isolated from a smear-ripened cheese.</title>
        <authorList>
            <consortium name="US DOE Joint Genome Institute (JGI-PGF)"/>
            <person name="Walter F."/>
            <person name="Albersmeier A."/>
            <person name="Kalinowski J."/>
            <person name="Ruckert C."/>
        </authorList>
    </citation>
    <scope>NUCLEOTIDE SEQUENCE</scope>
    <source>
        <strain evidence="14">KCTC 22164</strain>
    </source>
</reference>
<evidence type="ECO:0000313" key="15">
    <source>
        <dbReference type="Proteomes" id="UP000631300"/>
    </source>
</evidence>
<dbReference type="GO" id="GO:0005524">
    <property type="term" value="F:ATP binding"/>
    <property type="evidence" value="ECO:0007669"/>
    <property type="project" value="UniProtKB-UniRule"/>
</dbReference>
<evidence type="ECO:0000259" key="13">
    <source>
        <dbReference type="PROSITE" id="PS50862"/>
    </source>
</evidence>
<feature type="binding site" evidence="12">
    <location>
        <position position="259"/>
    </location>
    <ligand>
        <name>L-histidine</name>
        <dbReference type="ChEBI" id="CHEBI:57595"/>
    </ligand>
</feature>
<dbReference type="GO" id="GO:0005737">
    <property type="term" value="C:cytoplasm"/>
    <property type="evidence" value="ECO:0007669"/>
    <property type="project" value="UniProtKB-SubCell"/>
</dbReference>
<evidence type="ECO:0000256" key="1">
    <source>
        <dbReference type="ARBA" id="ARBA00004496"/>
    </source>
</evidence>
<feature type="binding site" evidence="12">
    <location>
        <begin position="83"/>
        <end position="85"/>
    </location>
    <ligand>
        <name>L-histidine</name>
        <dbReference type="ChEBI" id="CHEBI:57595"/>
    </ligand>
</feature>
<dbReference type="PIRSF" id="PIRSF001549">
    <property type="entry name" value="His-tRNA_synth"/>
    <property type="match status" value="1"/>
</dbReference>